<proteinExistence type="predicted"/>
<feature type="chain" id="PRO_5030717621" evidence="2">
    <location>
        <begin position="16"/>
        <end position="501"/>
    </location>
</feature>
<evidence type="ECO:0000256" key="1">
    <source>
        <dbReference type="SAM" id="MobiDB-lite"/>
    </source>
</evidence>
<feature type="signal peptide" evidence="2">
    <location>
        <begin position="1"/>
        <end position="15"/>
    </location>
</feature>
<keyword evidence="2" id="KW-0732">Signal</keyword>
<evidence type="ECO:0000313" key="3">
    <source>
        <dbReference type="EMBL" id="CAE0501188.1"/>
    </source>
</evidence>
<evidence type="ECO:0000256" key="2">
    <source>
        <dbReference type="SAM" id="SignalP"/>
    </source>
</evidence>
<dbReference type="GO" id="GO:0009976">
    <property type="term" value="F:tocopherol cyclase activity"/>
    <property type="evidence" value="ECO:0007669"/>
    <property type="project" value="InterPro"/>
</dbReference>
<feature type="region of interest" description="Disordered" evidence="1">
    <location>
        <begin position="111"/>
        <end position="147"/>
    </location>
</feature>
<accession>A0A7S3VS88</accession>
<dbReference type="AlphaFoldDB" id="A0A7S3VS88"/>
<name>A0A7S3VS88_DUNTE</name>
<protein>
    <submittedName>
        <fullName evidence="3">Uncharacterized protein</fullName>
    </submittedName>
</protein>
<organism evidence="3">
    <name type="scientific">Dunaliella tertiolecta</name>
    <name type="common">Green alga</name>
    <dbReference type="NCBI Taxonomy" id="3047"/>
    <lineage>
        <taxon>Eukaryota</taxon>
        <taxon>Viridiplantae</taxon>
        <taxon>Chlorophyta</taxon>
        <taxon>core chlorophytes</taxon>
        <taxon>Chlorophyceae</taxon>
        <taxon>CS clade</taxon>
        <taxon>Chlamydomonadales</taxon>
        <taxon>Dunaliellaceae</taxon>
        <taxon>Dunaliella</taxon>
    </lineage>
</organism>
<dbReference type="PANTHER" id="PTHR35309:SF4">
    <property type="entry name" value="TOCOPHEROL CYCLASE"/>
    <property type="match status" value="1"/>
</dbReference>
<dbReference type="PANTHER" id="PTHR35309">
    <property type="match status" value="1"/>
</dbReference>
<dbReference type="EMBL" id="HBIP01026920">
    <property type="protein sequence ID" value="CAE0501188.1"/>
    <property type="molecule type" value="Transcribed_RNA"/>
</dbReference>
<gene>
    <name evidence="3" type="ORF">DTER00134_LOCUS16261</name>
</gene>
<sequence>MWVVLLALLLQLSRAYQGEQPHPYNPHDPPWSVLNASFFQGWYMRVTGEQQSSLAVILGQYIPPPGSNPGVGPVMCMVMQQPAYEIQKAPPPPRSVTQYFDDIFIERGDATKLNSNTRSSSSSSSNGAVRCRCPPSDSDISHPLAPPHFSAETAQAVAMEPAGHGQAAAGQGAVCRLSVSPAGFEVNAHIPGSVSVSIRSQEAIQESSSSNSSSSSSRNPGFCILPWSRDSAIAEGWAQYLGPLIGVHYSLLSMRTPVTVSGAWTEDAHGKIHSSRGVVTVAGTSVHRKAAEMGKGSEMLASSKAKLILNGPGLLHTEAQWGSGFPHKWIWAEGQQFINHDPSMADPFCGGDAGGITFVMAGGDLAHALSPPLPQLHLFLFSYRDSKTGASVSVDPSNPALVTSEDIDACSGTVAITLTSFSHVIKVELRASPDTFFPAPCPTLTGFKLFSVESFAAEAHISITGRYPDEATGTPELVASTTLKGVAMEFGGQYRCRTEQQ</sequence>
<dbReference type="InterPro" id="IPR025893">
    <property type="entry name" value="Tocopherol_cyclase"/>
</dbReference>
<reference evidence="3" key="1">
    <citation type="submission" date="2021-01" db="EMBL/GenBank/DDBJ databases">
        <authorList>
            <person name="Corre E."/>
            <person name="Pelletier E."/>
            <person name="Niang G."/>
            <person name="Scheremetjew M."/>
            <person name="Finn R."/>
            <person name="Kale V."/>
            <person name="Holt S."/>
            <person name="Cochrane G."/>
            <person name="Meng A."/>
            <person name="Brown T."/>
            <person name="Cohen L."/>
        </authorList>
    </citation>
    <scope>NUCLEOTIDE SEQUENCE</scope>
    <source>
        <strain evidence="3">CCMP1320</strain>
    </source>
</reference>